<comment type="pathway">
    <text evidence="12">Phospholipid metabolism; phosphatidylethanolamine biosynthesis.</text>
</comment>
<keyword evidence="5" id="KW-0210">Decarboxylase</keyword>
<dbReference type="RefSeq" id="WP_162049478.1">
    <property type="nucleotide sequence ID" value="NZ_AP022345.1"/>
</dbReference>
<evidence type="ECO:0000313" key="14">
    <source>
        <dbReference type="Proteomes" id="UP000463961"/>
    </source>
</evidence>
<dbReference type="InterPro" id="IPR003817">
    <property type="entry name" value="PS_Dcarbxylase"/>
</dbReference>
<evidence type="ECO:0000256" key="9">
    <source>
        <dbReference type="ARBA" id="ARBA00023239"/>
    </source>
</evidence>
<evidence type="ECO:0000256" key="7">
    <source>
        <dbReference type="ARBA" id="ARBA00023145"/>
    </source>
</evidence>
<evidence type="ECO:0000256" key="8">
    <source>
        <dbReference type="ARBA" id="ARBA00023209"/>
    </source>
</evidence>
<evidence type="ECO:0000256" key="10">
    <source>
        <dbReference type="ARBA" id="ARBA00023264"/>
    </source>
</evidence>
<keyword evidence="11" id="KW-0670">Pyruvate</keyword>
<comment type="cofactor">
    <cofactor evidence="1">
        <name>pyruvate</name>
        <dbReference type="ChEBI" id="CHEBI:15361"/>
    </cofactor>
</comment>
<dbReference type="EMBL" id="AP022345">
    <property type="protein sequence ID" value="BBU69850.1"/>
    <property type="molecule type" value="Genomic_DNA"/>
</dbReference>
<keyword evidence="9" id="KW-0456">Lyase</keyword>
<sequence length="293" mass="33033">MKFRAILSKFLLQEDLNFLLTNRIPRRFLTRFMGWFSKLDNCVIRYLSISTWKFFSAVDLSDAAKTHFDSLHDAFIRSLKPGARTIALGPNILVSPCDGIIGAHGLIENTEVFQAKGFPYSLRDLLPNDSLSKEFASGSYVTIRITAGMYHRFHAPLDCHITKVTYISGDTWNVNPIALKRVEQLFCKNERAVIESSFIAPESQKQHRFLMVPVAAVLVASIRLHFIDVLLNLRYKGANVLNCDANYQKGEELGWFEHGSTIILICPPGFHLVDNITEGQPIRMGEPLMSVSG</sequence>
<evidence type="ECO:0000256" key="11">
    <source>
        <dbReference type="ARBA" id="ARBA00023317"/>
    </source>
</evidence>
<dbReference type="OrthoDB" id="9802030at2"/>
<evidence type="ECO:0000256" key="2">
    <source>
        <dbReference type="ARBA" id="ARBA00005189"/>
    </source>
</evidence>
<dbReference type="PANTHER" id="PTHR10067">
    <property type="entry name" value="PHOSPHATIDYLSERINE DECARBOXYLASE"/>
    <property type="match status" value="1"/>
</dbReference>
<dbReference type="GO" id="GO:0004609">
    <property type="term" value="F:phosphatidylserine decarboxylase activity"/>
    <property type="evidence" value="ECO:0007669"/>
    <property type="project" value="UniProtKB-EC"/>
</dbReference>
<evidence type="ECO:0000313" key="13">
    <source>
        <dbReference type="EMBL" id="BBU69850.1"/>
    </source>
</evidence>
<organism evidence="13 14">
    <name type="scientific">Fluviibacter phosphoraccumulans</name>
    <dbReference type="NCBI Taxonomy" id="1751046"/>
    <lineage>
        <taxon>Bacteria</taxon>
        <taxon>Pseudomonadati</taxon>
        <taxon>Pseudomonadota</taxon>
        <taxon>Betaproteobacteria</taxon>
        <taxon>Rhodocyclales</taxon>
        <taxon>Fluviibacteraceae</taxon>
        <taxon>Fluviibacter</taxon>
    </lineage>
</organism>
<dbReference type="Proteomes" id="UP000463961">
    <property type="component" value="Chromosome"/>
</dbReference>
<evidence type="ECO:0000256" key="1">
    <source>
        <dbReference type="ARBA" id="ARBA00001928"/>
    </source>
</evidence>
<name>A0A7R6TPN4_9RHOO</name>
<comment type="pathway">
    <text evidence="2">Lipid metabolism.</text>
</comment>
<keyword evidence="8" id="KW-0594">Phospholipid biosynthesis</keyword>
<dbReference type="EC" id="4.1.1.65" evidence="3"/>
<evidence type="ECO:0000256" key="3">
    <source>
        <dbReference type="ARBA" id="ARBA00012243"/>
    </source>
</evidence>
<dbReference type="InterPro" id="IPR033177">
    <property type="entry name" value="PSD-B"/>
</dbReference>
<evidence type="ECO:0000256" key="12">
    <source>
        <dbReference type="ARBA" id="ARBA00024326"/>
    </source>
</evidence>
<evidence type="ECO:0000256" key="6">
    <source>
        <dbReference type="ARBA" id="ARBA00023098"/>
    </source>
</evidence>
<reference evidence="14" key="1">
    <citation type="submission" date="2020-01" db="EMBL/GenBank/DDBJ databases">
        <title>Phosphoaccumulans saitamaens gen. nov., sp. nov., a polyphosphate accumulating bacterium isolated from surface river water.</title>
        <authorList>
            <person name="Watanabe K."/>
            <person name="Suda W."/>
        </authorList>
    </citation>
    <scope>NUCLEOTIDE SEQUENCE [LARGE SCALE GENOMIC DNA]</scope>
    <source>
        <strain evidence="14">ICHIAU1</strain>
    </source>
</reference>
<accession>A0A7R6TPN4</accession>
<dbReference type="UniPathway" id="UPA00558"/>
<proteinExistence type="predicted"/>
<keyword evidence="10" id="KW-1208">Phospholipid metabolism</keyword>
<gene>
    <name evidence="13" type="ORF">ICHIAU1_21330</name>
</gene>
<keyword evidence="14" id="KW-1185">Reference proteome</keyword>
<dbReference type="AlphaFoldDB" id="A0A7R6TPN4"/>
<evidence type="ECO:0000256" key="4">
    <source>
        <dbReference type="ARBA" id="ARBA00022516"/>
    </source>
</evidence>
<keyword evidence="4" id="KW-0444">Lipid biosynthesis</keyword>
<dbReference type="Pfam" id="PF02666">
    <property type="entry name" value="PS_Dcarbxylase"/>
    <property type="match status" value="1"/>
</dbReference>
<dbReference type="NCBIfam" id="TIGR00163">
    <property type="entry name" value="PS_decarb"/>
    <property type="match status" value="1"/>
</dbReference>
<keyword evidence="7" id="KW-0865">Zymogen</keyword>
<protein>
    <recommendedName>
        <fullName evidence="3">phosphatidylserine decarboxylase</fullName>
        <ecNumber evidence="3">4.1.1.65</ecNumber>
    </recommendedName>
</protein>
<evidence type="ECO:0000256" key="5">
    <source>
        <dbReference type="ARBA" id="ARBA00022793"/>
    </source>
</evidence>
<dbReference type="GO" id="GO:0006646">
    <property type="term" value="P:phosphatidylethanolamine biosynthetic process"/>
    <property type="evidence" value="ECO:0007669"/>
    <property type="project" value="UniProtKB-UniPathway"/>
</dbReference>
<keyword evidence="6" id="KW-0443">Lipid metabolism</keyword>
<dbReference type="PANTHER" id="PTHR10067:SF6">
    <property type="entry name" value="PHOSPHATIDYLSERINE DECARBOXYLASE PROENZYME, MITOCHONDRIAL"/>
    <property type="match status" value="1"/>
</dbReference>